<dbReference type="EMBL" id="CP040332">
    <property type="protein sequence ID" value="QCS44871.1"/>
    <property type="molecule type" value="Genomic_DNA"/>
</dbReference>
<proteinExistence type="predicted"/>
<dbReference type="RefSeq" id="WP_138247261.1">
    <property type="nucleotide sequence ID" value="NZ_CP040332.1"/>
</dbReference>
<evidence type="ECO:0000313" key="1">
    <source>
        <dbReference type="EMBL" id="QCS44871.1"/>
    </source>
</evidence>
<dbReference type="Proteomes" id="UP000302218">
    <property type="component" value="Plasmid pNVE414"/>
</dbReference>
<dbReference type="GeneID" id="40267909"/>
<gene>
    <name evidence="1" type="ORF">FEJ81_21515</name>
</gene>
<dbReference type="KEGG" id="nvr:FEJ81_21515"/>
<dbReference type="SUPFAM" id="SSF48576">
    <property type="entry name" value="Terpenoid synthases"/>
    <property type="match status" value="1"/>
</dbReference>
<keyword evidence="1" id="KW-0614">Plasmid</keyword>
<accession>A0A4P8WS35</accession>
<dbReference type="InterPro" id="IPR008949">
    <property type="entry name" value="Isoprenoid_synthase_dom_sf"/>
</dbReference>
<dbReference type="AlphaFoldDB" id="A0A4P8WS35"/>
<evidence type="ECO:0000313" key="2">
    <source>
        <dbReference type="Proteomes" id="UP000302218"/>
    </source>
</evidence>
<name>A0A4P8WS35_9EURY</name>
<dbReference type="Gene3D" id="1.10.600.10">
    <property type="entry name" value="Farnesyl Diphosphate Synthase"/>
    <property type="match status" value="1"/>
</dbReference>
<geneLocation type="plasmid" evidence="2">
    <name>pnve414</name>
</geneLocation>
<protein>
    <submittedName>
        <fullName evidence="1">Polyprenyl synthetase</fullName>
    </submittedName>
</protein>
<organism evidence="1 2">
    <name type="scientific">Natrinema versiforme</name>
    <dbReference type="NCBI Taxonomy" id="88724"/>
    <lineage>
        <taxon>Archaea</taxon>
        <taxon>Methanobacteriati</taxon>
        <taxon>Methanobacteriota</taxon>
        <taxon>Stenosarchaea group</taxon>
        <taxon>Halobacteria</taxon>
        <taxon>Halobacteriales</taxon>
        <taxon>Natrialbaceae</taxon>
        <taxon>Natrinema</taxon>
    </lineage>
</organism>
<dbReference type="OrthoDB" id="202855at2157"/>
<reference evidence="2" key="1">
    <citation type="submission" date="2019-05" db="EMBL/GenBank/DDBJ databases">
        <title>Genome sequence and methylation pattern of the halophilic Archaeon Natrinema versiforme BOL5-4.</title>
        <authorList>
            <person name="DasSarma P."/>
            <person name="Anton B.P."/>
            <person name="DasSarma S.L."/>
            <person name="Martinez F.L."/>
            <person name="Guzman D."/>
            <person name="Roberts R.J."/>
            <person name="DasSarma S."/>
        </authorList>
    </citation>
    <scope>NUCLEOTIDE SEQUENCE [LARGE SCALE GENOMIC DNA]</scope>
    <source>
        <strain evidence="2">BOL5-4</strain>
        <plasmid evidence="2">pnve414</plasmid>
    </source>
</reference>
<sequence>MTRTERLSERRLEIDRRLEEALEQAGRDRLGPVRATMTDRDDRRYGQLVAQVHDSIAATPARETVLPAATAIELFRGYVRLRAQLLCRLGDEDASVQWDVTSALLASDYLYTTAYSTLGTLDDDRIGSCFETLASVSASVIEALGTAESQSTVPATDYCSLIDETAGSLGRGSALVGATLADIDEQYRERVATVGRGFGTVSRIQFVLASDAGALRTGSSSSTVRRLRRHATRRLTEVDRALDELSPVADVAPVRAFVREAAPDRLPKRCRD</sequence>